<evidence type="ECO:0000313" key="3">
    <source>
        <dbReference type="EMBL" id="KAK5576827.1"/>
    </source>
</evidence>
<protein>
    <submittedName>
        <fullName evidence="3">Uncharacterized protein</fullName>
    </submittedName>
</protein>
<reference evidence="3 4" key="1">
    <citation type="submission" date="2023-11" db="EMBL/GenBank/DDBJ databases">
        <title>Dfirmibasis_genome.</title>
        <authorList>
            <person name="Edelbroek B."/>
            <person name="Kjellin J."/>
            <person name="Jerlstrom-Hultqvist J."/>
            <person name="Soderbom F."/>
        </authorList>
    </citation>
    <scope>NUCLEOTIDE SEQUENCE [LARGE SCALE GENOMIC DNA]</scope>
    <source>
        <strain evidence="3 4">TNS-C-14</strain>
    </source>
</reference>
<name>A0AAN7TMP5_9MYCE</name>
<dbReference type="AlphaFoldDB" id="A0AAN7TMP5"/>
<organism evidence="3 4">
    <name type="scientific">Dictyostelium firmibasis</name>
    <dbReference type="NCBI Taxonomy" id="79012"/>
    <lineage>
        <taxon>Eukaryota</taxon>
        <taxon>Amoebozoa</taxon>
        <taxon>Evosea</taxon>
        <taxon>Eumycetozoa</taxon>
        <taxon>Dictyostelia</taxon>
        <taxon>Dictyosteliales</taxon>
        <taxon>Dictyosteliaceae</taxon>
        <taxon>Dictyostelium</taxon>
    </lineage>
</organism>
<feature type="region of interest" description="Disordered" evidence="2">
    <location>
        <begin position="449"/>
        <end position="480"/>
    </location>
</feature>
<dbReference type="EMBL" id="JAVFKY010000005">
    <property type="protein sequence ID" value="KAK5576827.1"/>
    <property type="molecule type" value="Genomic_DNA"/>
</dbReference>
<feature type="compositionally biased region" description="Acidic residues" evidence="2">
    <location>
        <begin position="463"/>
        <end position="477"/>
    </location>
</feature>
<evidence type="ECO:0000256" key="1">
    <source>
        <dbReference type="SAM" id="Coils"/>
    </source>
</evidence>
<accession>A0AAN7TMP5</accession>
<keyword evidence="4" id="KW-1185">Reference proteome</keyword>
<comment type="caution">
    <text evidence="3">The sequence shown here is derived from an EMBL/GenBank/DDBJ whole genome shotgun (WGS) entry which is preliminary data.</text>
</comment>
<gene>
    <name evidence="3" type="ORF">RB653_007972</name>
</gene>
<feature type="coiled-coil region" evidence="1">
    <location>
        <begin position="412"/>
        <end position="446"/>
    </location>
</feature>
<keyword evidence="1" id="KW-0175">Coiled coil</keyword>
<sequence>MLIPEYLNTSLITLETHASLLHESLYFVLAPTIIQEVQAFRKYLLQKRSSTVKIGYIFVLVPSIDEYRDAFMQVFHSDQKAILQFWPKSKMEMSAYESESELLSWISLLFGLLGMKRKQTNLRKGSYALMNLAFHPLTLRALFAEEAESCEGEFRRYLEKLGLDWYISSAHLAREMEAKGINLIYESEIGDFSSIKEKKIGELIGQSADGESATLLHREMSNAFISLALFFESCDALWTLPISPDRVQKIEEWISPLQQTESLFPLLEEAIEMDDLEAFEVVISRFVDLSHRFPEVKMSFDWFTDSFQRELFEEISNRQQLRRFTGHIIISDRESFDSIPCAGVAILGAGHDQFPHVTREHLLSHLTKIAPTVLHDPSSIDKQLFLEQLLSSSSWFYCNINKIMSTTDNNNHASSSTENNSYETRMKSLEDQISNLSLAFTRYMKEPIRESYGNSDNQRSNDESETENEQGDDESIDPVDVPTDYQLSESLLANYKHLINNQGLLVKNLIIKLYFILNIYI</sequence>
<proteinExistence type="predicted"/>
<evidence type="ECO:0000256" key="2">
    <source>
        <dbReference type="SAM" id="MobiDB-lite"/>
    </source>
</evidence>
<evidence type="ECO:0000313" key="4">
    <source>
        <dbReference type="Proteomes" id="UP001344447"/>
    </source>
</evidence>
<dbReference type="Proteomes" id="UP001344447">
    <property type="component" value="Unassembled WGS sequence"/>
</dbReference>